<feature type="transmembrane region" description="Helical" evidence="6">
    <location>
        <begin position="186"/>
        <end position="206"/>
    </location>
</feature>
<evidence type="ECO:0000256" key="1">
    <source>
        <dbReference type="ARBA" id="ARBA00004651"/>
    </source>
</evidence>
<reference evidence="8 9" key="1">
    <citation type="submission" date="2018-02" db="EMBL/GenBank/DDBJ databases">
        <title>Genomic Reconstructions from Amazon Rainforest and Pasture Soil Reveal Novel Insights into the Physiology of Candidate Phyla in Tropical Sites.</title>
        <authorList>
            <person name="Kroeger M.E."/>
            <person name="Delmont T."/>
            <person name="Eren A.M."/>
            <person name="Guo J."/>
            <person name="Meyer K.M."/>
            <person name="Khan K."/>
            <person name="Rodrigues J.L.M."/>
            <person name="Bohannan B.J.M."/>
            <person name="Tringe S."/>
            <person name="Borges C.D."/>
            <person name="Tiedje J."/>
            <person name="Tsai S.M."/>
            <person name="Nusslein K."/>
        </authorList>
    </citation>
    <scope>NUCLEOTIDE SEQUENCE [LARGE SCALE GENOMIC DNA]</scope>
    <source>
        <strain evidence="8">Amazon FNV 2010 28 9</strain>
    </source>
</reference>
<sequence length="437" mass="49207">MIVIFLKYLQKHQKSAFYFVALCIVFICIYLPRFTQENGVRKLILQSRSVHINLTIVQRPTLVGTSEQIKSGVFTISFPQESDFKVGDHIEAIGTVDAQVSEKRKDEIPLISQSILHVHYFSSSGHLSFVGFLREIEDFCDREMRLFTSLLGSPHAPLLWGILFGGSSGLTSQFTKEFTLTGLSHVLSASGFNVVIVLSFSLSLFMKILPKRLAVFCSLVAIIIYMFFCGFSPPVLRAVIMAAGLLLSTYTGREYSGQWWLLISSMILLIYQPFYIYSVSFQLTVAASYGLLFLLPLFPQVKKRKSVFGELCMTLEENFWTTVAALTATAPILISTFSSFSLVAIIANTSLLWLVSPIMLFGLVLLFASLILPLLVLKFVAIPLWILLEVFIQGIGVFSRVPYASLPFIQPTFWGVFLYYCILEGWRIYCLAKIKQE</sequence>
<feature type="transmembrane region" description="Helical" evidence="6">
    <location>
        <begin position="281"/>
        <end position="298"/>
    </location>
</feature>
<comment type="caution">
    <text evidence="8">The sequence shown here is derived from an EMBL/GenBank/DDBJ whole genome shotgun (WGS) entry which is preliminary data.</text>
</comment>
<protein>
    <recommendedName>
        <fullName evidence="7">ComEC/Rec2-related protein domain-containing protein</fullName>
    </recommendedName>
</protein>
<comment type="subcellular location">
    <subcellularLocation>
        <location evidence="1">Cell membrane</location>
        <topology evidence="1">Multi-pass membrane protein</topology>
    </subcellularLocation>
</comment>
<feature type="transmembrane region" description="Helical" evidence="6">
    <location>
        <begin position="15"/>
        <end position="32"/>
    </location>
</feature>
<gene>
    <name evidence="8" type="ORF">C5B42_03790</name>
</gene>
<evidence type="ECO:0000313" key="9">
    <source>
        <dbReference type="Proteomes" id="UP000246104"/>
    </source>
</evidence>
<proteinExistence type="predicted"/>
<feature type="transmembrane region" description="Helical" evidence="6">
    <location>
        <begin position="413"/>
        <end position="432"/>
    </location>
</feature>
<evidence type="ECO:0000256" key="4">
    <source>
        <dbReference type="ARBA" id="ARBA00022989"/>
    </source>
</evidence>
<keyword evidence="2" id="KW-1003">Cell membrane</keyword>
<feature type="domain" description="ComEC/Rec2-related protein" evidence="7">
    <location>
        <begin position="162"/>
        <end position="423"/>
    </location>
</feature>
<dbReference type="InterPro" id="IPR052159">
    <property type="entry name" value="Competence_DNA_uptake"/>
</dbReference>
<feature type="transmembrane region" description="Helical" evidence="6">
    <location>
        <begin position="352"/>
        <end position="377"/>
    </location>
</feature>
<dbReference type="Proteomes" id="UP000246104">
    <property type="component" value="Unassembled WGS sequence"/>
</dbReference>
<feature type="transmembrane region" description="Helical" evidence="6">
    <location>
        <begin position="319"/>
        <end position="346"/>
    </location>
</feature>
<evidence type="ECO:0000256" key="2">
    <source>
        <dbReference type="ARBA" id="ARBA00022475"/>
    </source>
</evidence>
<feature type="transmembrane region" description="Helical" evidence="6">
    <location>
        <begin position="384"/>
        <end position="401"/>
    </location>
</feature>
<dbReference type="PANTHER" id="PTHR30619:SF7">
    <property type="entry name" value="BETA-LACTAMASE DOMAIN PROTEIN"/>
    <property type="match status" value="1"/>
</dbReference>
<evidence type="ECO:0000256" key="5">
    <source>
        <dbReference type="ARBA" id="ARBA00023136"/>
    </source>
</evidence>
<evidence type="ECO:0000256" key="6">
    <source>
        <dbReference type="SAM" id="Phobius"/>
    </source>
</evidence>
<keyword evidence="4 6" id="KW-1133">Transmembrane helix</keyword>
<name>A0A317JSF1_9BACT</name>
<dbReference type="InterPro" id="IPR004477">
    <property type="entry name" value="ComEC_N"/>
</dbReference>
<evidence type="ECO:0000259" key="7">
    <source>
        <dbReference type="Pfam" id="PF03772"/>
    </source>
</evidence>
<dbReference type="PANTHER" id="PTHR30619">
    <property type="entry name" value="DNA INTERNALIZATION/COMPETENCE PROTEIN COMEC/REC2"/>
    <property type="match status" value="1"/>
</dbReference>
<evidence type="ECO:0000256" key="3">
    <source>
        <dbReference type="ARBA" id="ARBA00022692"/>
    </source>
</evidence>
<dbReference type="NCBIfam" id="TIGR00360">
    <property type="entry name" value="ComEC_N-term"/>
    <property type="match status" value="1"/>
</dbReference>
<feature type="transmembrane region" description="Helical" evidence="6">
    <location>
        <begin position="146"/>
        <end position="166"/>
    </location>
</feature>
<keyword evidence="5 6" id="KW-0472">Membrane</keyword>
<dbReference type="EMBL" id="PSRQ01000043">
    <property type="protein sequence ID" value="PWU23174.1"/>
    <property type="molecule type" value="Genomic_DNA"/>
</dbReference>
<dbReference type="AlphaFoldDB" id="A0A317JSF1"/>
<dbReference type="Pfam" id="PF03772">
    <property type="entry name" value="Competence"/>
    <property type="match status" value="1"/>
</dbReference>
<keyword evidence="3 6" id="KW-0812">Transmembrane</keyword>
<accession>A0A317JSF1</accession>
<evidence type="ECO:0000313" key="8">
    <source>
        <dbReference type="EMBL" id="PWU23174.1"/>
    </source>
</evidence>
<organism evidence="8 9">
    <name type="scientific">Candidatus Cerribacteria bacterium 'Amazon FNV 2010 28 9'</name>
    <dbReference type="NCBI Taxonomy" id="2081795"/>
    <lineage>
        <taxon>Bacteria</taxon>
        <taxon>Candidatus Cerribacteria</taxon>
    </lineage>
</organism>
<dbReference type="GO" id="GO:0005886">
    <property type="term" value="C:plasma membrane"/>
    <property type="evidence" value="ECO:0007669"/>
    <property type="project" value="UniProtKB-SubCell"/>
</dbReference>